<dbReference type="Gene3D" id="3.30.70.2970">
    <property type="entry name" value="Protein of unknown function (DUF541), domain 2"/>
    <property type="match status" value="1"/>
</dbReference>
<dbReference type="InterPro" id="IPR052022">
    <property type="entry name" value="26kDa_periplasmic_antigen"/>
</dbReference>
<dbReference type="EMBL" id="JAUZEE010000001">
    <property type="protein sequence ID" value="MDP4299544.1"/>
    <property type="molecule type" value="Genomic_DNA"/>
</dbReference>
<dbReference type="Pfam" id="PF04402">
    <property type="entry name" value="SIMPL"/>
    <property type="match status" value="1"/>
</dbReference>
<feature type="transmembrane region" description="Helical" evidence="2">
    <location>
        <begin position="35"/>
        <end position="57"/>
    </location>
</feature>
<accession>A0ABT9FZ85</accession>
<dbReference type="PANTHER" id="PTHR34387:SF1">
    <property type="entry name" value="PERIPLASMIC IMMUNOGENIC PROTEIN"/>
    <property type="match status" value="1"/>
</dbReference>
<dbReference type="PANTHER" id="PTHR34387">
    <property type="entry name" value="SLR1258 PROTEIN"/>
    <property type="match status" value="1"/>
</dbReference>
<comment type="caution">
    <text evidence="3">The sequence shown here is derived from an EMBL/GenBank/DDBJ whole genome shotgun (WGS) entry which is preliminary data.</text>
</comment>
<sequence>MNAHRSPVAAGLERPGAVPPEGVDRAALTVQRGRALRAVVAWALATAAVVATLSLGMPQAHAAETGESMKAHQLSLSAEASTEVALDTLTVVMRAQREGTDAAIVQAQLKQLLDAALTTARRERSDALEVSTGVFNLSPRYGREGRINGWIGVAELVLKGRDTGRIAALAGKLDGLMVQSTQYSLSSAARDQHQGALTAQAIRQFRQRAGEMSEQFGYRGYTLVEAQVTRLESEEGGRPPIMLMKAAAAPMADAVPLPTEGGKGRLGVTVQGTIRMTP</sequence>
<feature type="region of interest" description="Disordered" evidence="1">
    <location>
        <begin position="1"/>
        <end position="20"/>
    </location>
</feature>
<dbReference type="Proteomes" id="UP001235760">
    <property type="component" value="Unassembled WGS sequence"/>
</dbReference>
<evidence type="ECO:0000313" key="4">
    <source>
        <dbReference type="Proteomes" id="UP001235760"/>
    </source>
</evidence>
<dbReference type="RefSeq" id="WP_305748082.1">
    <property type="nucleotide sequence ID" value="NZ_JAUZEE010000001.1"/>
</dbReference>
<keyword evidence="4" id="KW-1185">Reference proteome</keyword>
<keyword evidence="2" id="KW-0812">Transmembrane</keyword>
<name>A0ABT9FZ85_LEPDI</name>
<evidence type="ECO:0000313" key="3">
    <source>
        <dbReference type="EMBL" id="MDP4299544.1"/>
    </source>
</evidence>
<dbReference type="Gene3D" id="3.30.110.170">
    <property type="entry name" value="Protein of unknown function (DUF541), domain 1"/>
    <property type="match status" value="1"/>
</dbReference>
<evidence type="ECO:0000256" key="2">
    <source>
        <dbReference type="SAM" id="Phobius"/>
    </source>
</evidence>
<evidence type="ECO:0000256" key="1">
    <source>
        <dbReference type="SAM" id="MobiDB-lite"/>
    </source>
</evidence>
<reference evidence="3 4" key="1">
    <citation type="submission" date="2023-08" db="EMBL/GenBank/DDBJ databases">
        <authorList>
            <person name="Roldan D.M."/>
            <person name="Menes R.J."/>
        </authorList>
    </citation>
    <scope>NUCLEOTIDE SEQUENCE [LARGE SCALE GENOMIC DNA]</scope>
    <source>
        <strain evidence="3 4">CCM 2812</strain>
    </source>
</reference>
<keyword evidence="2" id="KW-0472">Membrane</keyword>
<proteinExistence type="predicted"/>
<dbReference type="InterPro" id="IPR007497">
    <property type="entry name" value="SIMPL/DUF541"/>
</dbReference>
<protein>
    <submittedName>
        <fullName evidence="3">SIMPL domain-containing protein</fullName>
    </submittedName>
</protein>
<organism evidence="3 4">
    <name type="scientific">Leptothrix discophora</name>
    <dbReference type="NCBI Taxonomy" id="89"/>
    <lineage>
        <taxon>Bacteria</taxon>
        <taxon>Pseudomonadati</taxon>
        <taxon>Pseudomonadota</taxon>
        <taxon>Betaproteobacteria</taxon>
        <taxon>Burkholderiales</taxon>
        <taxon>Sphaerotilaceae</taxon>
        <taxon>Leptothrix</taxon>
    </lineage>
</organism>
<keyword evidence="2" id="KW-1133">Transmembrane helix</keyword>
<gene>
    <name evidence="3" type="ORF">Q8X39_02780</name>
</gene>